<evidence type="ECO:0000259" key="2">
    <source>
        <dbReference type="Pfam" id="PF00534"/>
    </source>
</evidence>
<dbReference type="InterPro" id="IPR001296">
    <property type="entry name" value="Glyco_trans_1"/>
</dbReference>
<sequence>MRIAIVGKYPPIQGGVSVNTYWDAHILAAAGHEVHIVTNAGEVEAEYRIAEEAYAEAAGPTGTGAVTLHGTVSDPALLRLIPAANPFVSKLAGLAIDLHRRRPLDLLYGYYLEPYGVAASIAAAHTGTPFGLRHAGSDIGRLYRHPGLTATYQEIAKSADFWLTGHLGRRGLRHLGVDDELIYTTGPHSVPTDHFHPDAMPLELAAVIKSLGATVGTGPGFDPTAPTIGCYGKLGLGKGTDRLLRAFAGARGRTGAGNLVLVSSGPQHALASLRRMAEDLDVAGSVAILPFMPPQLVPNFIAACTAIAYLEHDFPVAAHRPAAPRETFATGRCLILSADVAEYQHFRDRLRSGQNCLLVDPRDAEALAGVVHHVLADPAAAARIGSAGHQMTRDLEDWPRYRRHLAETFTQIGEDITRRRMQMTMAETQAALARLYVDEAFRGWFQHAPDDALAKYTLTEQERSILASIDRKMLAIFADSLRVKRGERIIAAFPLCALAFGEETVVRYFDRFYDLHPAMPGETTSTALIAFGRFLTECIQVDPDLPGYAGDLARYEAAINQLRHSTVDADDLLLLGATDEPPADGPLLPTARPRTADGVMVLAFGYDIPAIADALADGPVPEPAAKPANVVLRPGAGGAPTPFGITPAVAALLGECTGDQTVEDIRAAMAARFPAANLTLDAVDGALRNCHARGFLRFGLGTAT</sequence>
<dbReference type="SUPFAM" id="SSF53756">
    <property type="entry name" value="UDP-Glycosyltransferase/glycogen phosphorylase"/>
    <property type="match status" value="1"/>
</dbReference>
<dbReference type="PANTHER" id="PTHR12526:SF584">
    <property type="entry name" value="GLYCOSYLTRANSFERASE"/>
    <property type="match status" value="1"/>
</dbReference>
<protein>
    <recommendedName>
        <fullName evidence="2">Glycosyl transferase family 1 domain-containing protein</fullName>
    </recommendedName>
</protein>
<dbReference type="PROSITE" id="PS50007">
    <property type="entry name" value="PIPLC_X_DOMAIN"/>
    <property type="match status" value="1"/>
</dbReference>
<name>A0ABP8PX02_9ACTN</name>
<keyword evidence="4" id="KW-1185">Reference proteome</keyword>
<gene>
    <name evidence="3" type="ORF">GCM10023191_030610</name>
</gene>
<comment type="caution">
    <text evidence="3">The sequence shown here is derived from an EMBL/GenBank/DDBJ whole genome shotgun (WGS) entry which is preliminary data.</text>
</comment>
<dbReference type="Proteomes" id="UP001500503">
    <property type="component" value="Unassembled WGS sequence"/>
</dbReference>
<evidence type="ECO:0000313" key="4">
    <source>
        <dbReference type="Proteomes" id="UP001500503"/>
    </source>
</evidence>
<keyword evidence="1" id="KW-0808">Transferase</keyword>
<proteinExistence type="predicted"/>
<dbReference type="EMBL" id="BAABHF010000019">
    <property type="protein sequence ID" value="GAA4493334.1"/>
    <property type="molecule type" value="Genomic_DNA"/>
</dbReference>
<reference evidence="4" key="1">
    <citation type="journal article" date="2019" name="Int. J. Syst. Evol. Microbiol.">
        <title>The Global Catalogue of Microorganisms (GCM) 10K type strain sequencing project: providing services to taxonomists for standard genome sequencing and annotation.</title>
        <authorList>
            <consortium name="The Broad Institute Genomics Platform"/>
            <consortium name="The Broad Institute Genome Sequencing Center for Infectious Disease"/>
            <person name="Wu L."/>
            <person name="Ma J."/>
        </authorList>
    </citation>
    <scope>NUCLEOTIDE SEQUENCE [LARGE SCALE GENOMIC DNA]</scope>
    <source>
        <strain evidence="4">JCM 17933</strain>
    </source>
</reference>
<dbReference type="Gene3D" id="3.40.50.2000">
    <property type="entry name" value="Glycogen Phosphorylase B"/>
    <property type="match status" value="2"/>
</dbReference>
<dbReference type="CDD" id="cd03801">
    <property type="entry name" value="GT4_PimA-like"/>
    <property type="match status" value="1"/>
</dbReference>
<organism evidence="3 4">
    <name type="scientific">Actinoallomurus oryzae</name>
    <dbReference type="NCBI Taxonomy" id="502180"/>
    <lineage>
        <taxon>Bacteria</taxon>
        <taxon>Bacillati</taxon>
        <taxon>Actinomycetota</taxon>
        <taxon>Actinomycetes</taxon>
        <taxon>Streptosporangiales</taxon>
        <taxon>Thermomonosporaceae</taxon>
        <taxon>Actinoallomurus</taxon>
    </lineage>
</organism>
<accession>A0ABP8PX02</accession>
<evidence type="ECO:0000313" key="3">
    <source>
        <dbReference type="EMBL" id="GAA4493334.1"/>
    </source>
</evidence>
<feature type="domain" description="Glycosyl transferase family 1" evidence="2">
    <location>
        <begin position="221"/>
        <end position="390"/>
    </location>
</feature>
<evidence type="ECO:0000256" key="1">
    <source>
        <dbReference type="ARBA" id="ARBA00022679"/>
    </source>
</evidence>
<dbReference type="PANTHER" id="PTHR12526">
    <property type="entry name" value="GLYCOSYLTRANSFERASE"/>
    <property type="match status" value="1"/>
</dbReference>
<dbReference type="Pfam" id="PF00534">
    <property type="entry name" value="Glycos_transf_1"/>
    <property type="match status" value="1"/>
</dbReference>